<keyword evidence="1" id="KW-0472">Membrane</keyword>
<dbReference type="OrthoDB" id="3342455at2759"/>
<protein>
    <recommendedName>
        <fullName evidence="4">DUF1774-domain-containing protein</fullName>
    </recommendedName>
</protein>
<comment type="caution">
    <text evidence="2">The sequence shown here is derived from an EMBL/GenBank/DDBJ whole genome shotgun (WGS) entry which is preliminary data.</text>
</comment>
<feature type="transmembrane region" description="Helical" evidence="1">
    <location>
        <begin position="94"/>
        <end position="116"/>
    </location>
</feature>
<dbReference type="InterPro" id="IPR013920">
    <property type="entry name" value="DUF1774_fun"/>
</dbReference>
<feature type="transmembrane region" description="Helical" evidence="1">
    <location>
        <begin position="215"/>
        <end position="233"/>
    </location>
</feature>
<evidence type="ECO:0000313" key="3">
    <source>
        <dbReference type="Proteomes" id="UP000837801"/>
    </source>
</evidence>
<dbReference type="AlphaFoldDB" id="A0A9P0QTJ2"/>
<evidence type="ECO:0008006" key="4">
    <source>
        <dbReference type="Google" id="ProtNLM"/>
    </source>
</evidence>
<evidence type="ECO:0000256" key="1">
    <source>
        <dbReference type="SAM" id="Phobius"/>
    </source>
</evidence>
<keyword evidence="1" id="KW-0812">Transmembrane</keyword>
<dbReference type="PANTHER" id="PTHR37992:SF1">
    <property type="entry name" value="DUF1774-DOMAIN-CONTAINING PROTEIN"/>
    <property type="match status" value="1"/>
</dbReference>
<reference evidence="2" key="1">
    <citation type="submission" date="2022-03" db="EMBL/GenBank/DDBJ databases">
        <authorList>
            <person name="Legras J.-L."/>
            <person name="Devillers H."/>
            <person name="Grondin C."/>
        </authorList>
    </citation>
    <scope>NUCLEOTIDE SEQUENCE</scope>
    <source>
        <strain evidence="2">CLIB 1423</strain>
    </source>
</reference>
<organism evidence="2 3">
    <name type="scientific">[Candida] railenensis</name>
    <dbReference type="NCBI Taxonomy" id="45579"/>
    <lineage>
        <taxon>Eukaryota</taxon>
        <taxon>Fungi</taxon>
        <taxon>Dikarya</taxon>
        <taxon>Ascomycota</taxon>
        <taxon>Saccharomycotina</taxon>
        <taxon>Pichiomycetes</taxon>
        <taxon>Debaryomycetaceae</taxon>
        <taxon>Kurtzmaniella</taxon>
    </lineage>
</organism>
<sequence>MSDQIATHKFATTLSLILSVYGNVRYIVGKSAFGGKHSGFHVDDTPFTSNIIVLFVFWGILYFLQISFVAQIFFPAADNSVITGTPGGNISRSAVTNVVGWHFTVFNFLQFIWNVLFANGHFFLSELVLIINFVNVIILYFSHKTYGIKPLSSWTLIHLPTAAFPLSWLLYAVFWNGAVLFHVHHLLGRIIANVLIWDFLIIPAFFLFVFNDWGVGFSSTLLVFGLALGQLFTKVIAFQWIFAFIIAGLLLVLSIVTAVSGSLYHRQLSSDTAPLLQESA</sequence>
<evidence type="ECO:0000313" key="2">
    <source>
        <dbReference type="EMBL" id="CAH2354083.1"/>
    </source>
</evidence>
<feature type="transmembrane region" description="Helical" evidence="1">
    <location>
        <begin position="123"/>
        <end position="142"/>
    </location>
</feature>
<dbReference type="Pfam" id="PF08611">
    <property type="entry name" value="DUF1774"/>
    <property type="match status" value="1"/>
</dbReference>
<dbReference type="Proteomes" id="UP000837801">
    <property type="component" value="Unassembled WGS sequence"/>
</dbReference>
<proteinExistence type="predicted"/>
<dbReference type="PANTHER" id="PTHR37992">
    <property type="entry name" value="EXPRESSED PROTEIN"/>
    <property type="match status" value="1"/>
</dbReference>
<accession>A0A9P0QTJ2</accession>
<feature type="transmembrane region" description="Helical" evidence="1">
    <location>
        <begin position="240"/>
        <end position="264"/>
    </location>
</feature>
<keyword evidence="3" id="KW-1185">Reference proteome</keyword>
<feature type="transmembrane region" description="Helical" evidence="1">
    <location>
        <begin position="190"/>
        <end position="209"/>
    </location>
</feature>
<feature type="transmembrane region" description="Helical" evidence="1">
    <location>
        <begin position="51"/>
        <end position="74"/>
    </location>
</feature>
<feature type="transmembrane region" description="Helical" evidence="1">
    <location>
        <begin position="162"/>
        <end position="183"/>
    </location>
</feature>
<gene>
    <name evidence="2" type="ORF">CLIB1423_14S01640</name>
</gene>
<name>A0A9P0QTJ2_9ASCO</name>
<dbReference type="EMBL" id="CAKXYY010000014">
    <property type="protein sequence ID" value="CAH2354083.1"/>
    <property type="molecule type" value="Genomic_DNA"/>
</dbReference>
<keyword evidence="1" id="KW-1133">Transmembrane helix</keyword>